<dbReference type="Proteomes" id="UP000031036">
    <property type="component" value="Unassembled WGS sequence"/>
</dbReference>
<dbReference type="SUPFAM" id="SSF51206">
    <property type="entry name" value="cAMP-binding domain-like"/>
    <property type="match status" value="2"/>
</dbReference>
<keyword evidence="6 12" id="KW-0547">Nucleotide-binding</keyword>
<comment type="catalytic activity">
    <reaction evidence="10 12">
        <text>L-threonyl-[protein] + ATP = O-phospho-L-threonyl-[protein] + ADP + H(+)</text>
        <dbReference type="Rhea" id="RHEA:46608"/>
        <dbReference type="Rhea" id="RHEA-COMP:11060"/>
        <dbReference type="Rhea" id="RHEA-COMP:11605"/>
        <dbReference type="ChEBI" id="CHEBI:15378"/>
        <dbReference type="ChEBI" id="CHEBI:30013"/>
        <dbReference type="ChEBI" id="CHEBI:30616"/>
        <dbReference type="ChEBI" id="CHEBI:61977"/>
        <dbReference type="ChEBI" id="CHEBI:456216"/>
        <dbReference type="EC" id="2.7.11.12"/>
    </reaction>
</comment>
<keyword evidence="3 12" id="KW-0723">Serine/threonine-protein kinase</keyword>
<dbReference type="STRING" id="6265.A0A0B2VXJ5"/>
<dbReference type="InterPro" id="IPR000595">
    <property type="entry name" value="cNMP-bd_dom"/>
</dbReference>
<dbReference type="PIRSF" id="PIRSF000559">
    <property type="entry name" value="cGMP-dep_kinase"/>
    <property type="match status" value="1"/>
</dbReference>
<sequence>MIPRLEDAIQKRDEDIRRQRDTVESQQKRIAELEASVELFKTECDKLRCVLAQKATANSIYEGDTNEWTEEVAEQAETLFEPDDVTKKAPPRPKKLAVSAEPTTAAQKKVFLKHYAKTAGSKQLIRDAVQKNDFLRCLAKEQVIELVECMYEKRMVKDEWIIREGEPGYRLFVVADGQVRISKGGVTLSVLKPPVVIGELAILYNCERTASVQAITDVTLWVLERSIYKTITMRIGMERHSELMAFLHKVSLVKSLDEDKISKLADALDQDYYAGGSYIVREGERGDTFFIINSGRVRVTQHCDGEVEPREIRILSKGDYFGEKALLGEEVRTASVIAMDAGVEVLTLDRDSFTRLIGHLDTFNKDYVDTTPRTALNRSESRSLSKLSKSSVIEKEFADLQLDQLDRLVTLGVGGFGRVDLVCISGDHSKTYALKTVRKKHIVEMRQQEHIFAERDIMMEVRSQFIVRMYKTFRDTRRVYMLMEVCLGGELWTLMRTRKYFDDDSARFYVACVVEAFDYLHRRHIAYRDLKPENCLLDSRGYLKLVDLGFAKKLEKGKKTWTFCGTPEYVAPEIILNKGHDIAVDYWALGIYVCELVLGRPPFQASDPMKTYTLILRGIRGLDIPNKRVSKAAASLVKKLCRDNPSERIGSGSGGIADIRKHKWFSGFDWDGLRTGSINPPILPLVTNAFDSSNFDSYPPEEDDAPEEFSGWDEGF</sequence>
<dbReference type="OMA" id="XVASPTD"/>
<dbReference type="SUPFAM" id="SSF56112">
    <property type="entry name" value="Protein kinase-like (PK-like)"/>
    <property type="match status" value="1"/>
</dbReference>
<evidence type="ECO:0000256" key="14">
    <source>
        <dbReference type="PIRSR" id="PIRSR000559-2"/>
    </source>
</evidence>
<keyword evidence="7 12" id="KW-0418">Kinase</keyword>
<feature type="domain" description="Cyclic nucleotide-binding" evidence="17">
    <location>
        <begin position="134"/>
        <end position="249"/>
    </location>
</feature>
<evidence type="ECO:0000256" key="6">
    <source>
        <dbReference type="ARBA" id="ARBA00022741"/>
    </source>
</evidence>
<proteinExistence type="inferred from homology"/>
<evidence type="ECO:0000256" key="10">
    <source>
        <dbReference type="ARBA" id="ARBA00047298"/>
    </source>
</evidence>
<dbReference type="PROSITE" id="PS00888">
    <property type="entry name" value="CNMP_BINDING_1"/>
    <property type="match status" value="2"/>
</dbReference>
<feature type="region of interest" description="Disordered" evidence="15">
    <location>
        <begin position="696"/>
        <end position="716"/>
    </location>
</feature>
<dbReference type="PROSITE" id="PS50011">
    <property type="entry name" value="PROTEIN_KINASE_DOM"/>
    <property type="match status" value="1"/>
</dbReference>
<evidence type="ECO:0000256" key="12">
    <source>
        <dbReference type="PIRNR" id="PIRNR000559"/>
    </source>
</evidence>
<evidence type="ECO:0000256" key="3">
    <source>
        <dbReference type="ARBA" id="ARBA00022527"/>
    </source>
</evidence>
<comment type="similarity">
    <text evidence="1 12">Belongs to the protein kinase superfamily. AGC Ser/Thr protein kinase family. cGMP subfamily.</text>
</comment>
<dbReference type="Pfam" id="PF00069">
    <property type="entry name" value="Pkinase"/>
    <property type="match status" value="1"/>
</dbReference>
<dbReference type="GO" id="GO:0005737">
    <property type="term" value="C:cytoplasm"/>
    <property type="evidence" value="ECO:0007669"/>
    <property type="project" value="UniProtKB-ARBA"/>
</dbReference>
<dbReference type="Gene3D" id="1.10.510.10">
    <property type="entry name" value="Transferase(Phosphotransferase) domain 1"/>
    <property type="match status" value="1"/>
</dbReference>
<dbReference type="SMART" id="SM00100">
    <property type="entry name" value="cNMP"/>
    <property type="match status" value="2"/>
</dbReference>
<evidence type="ECO:0000256" key="1">
    <source>
        <dbReference type="ARBA" id="ARBA00006352"/>
    </source>
</evidence>
<evidence type="ECO:0000256" key="8">
    <source>
        <dbReference type="ARBA" id="ARBA00022840"/>
    </source>
</evidence>
<name>A0A0B2VXJ5_TOXCA</name>
<dbReference type="InterPro" id="IPR000719">
    <property type="entry name" value="Prot_kinase_dom"/>
</dbReference>
<protein>
    <recommendedName>
        <fullName evidence="2 12">cGMP-dependent protein kinase</fullName>
        <ecNumber evidence="2 12">2.7.11.12</ecNumber>
    </recommendedName>
</protein>
<evidence type="ECO:0000259" key="18">
    <source>
        <dbReference type="PROSITE" id="PS51285"/>
    </source>
</evidence>
<keyword evidence="5 12" id="KW-0808">Transferase</keyword>
<dbReference type="CDD" id="cd00038">
    <property type="entry name" value="CAP_ED"/>
    <property type="match status" value="2"/>
</dbReference>
<dbReference type="InterPro" id="IPR000961">
    <property type="entry name" value="AGC-kinase_C"/>
</dbReference>
<keyword evidence="9 12" id="KW-0142">cGMP-binding</keyword>
<evidence type="ECO:0000256" key="11">
    <source>
        <dbReference type="ARBA" id="ARBA00047462"/>
    </source>
</evidence>
<dbReference type="AlphaFoldDB" id="A0A0B2VXJ5"/>
<organism evidence="19 20">
    <name type="scientific">Toxocara canis</name>
    <name type="common">Canine roundworm</name>
    <dbReference type="NCBI Taxonomy" id="6265"/>
    <lineage>
        <taxon>Eukaryota</taxon>
        <taxon>Metazoa</taxon>
        <taxon>Ecdysozoa</taxon>
        <taxon>Nematoda</taxon>
        <taxon>Chromadorea</taxon>
        <taxon>Rhabditida</taxon>
        <taxon>Spirurina</taxon>
        <taxon>Ascaridomorpha</taxon>
        <taxon>Ascaridoidea</taxon>
        <taxon>Toxocaridae</taxon>
        <taxon>Toxocara</taxon>
    </lineage>
</organism>
<feature type="domain" description="Protein kinase" evidence="16">
    <location>
        <begin position="405"/>
        <end position="665"/>
    </location>
</feature>
<reference evidence="19 20" key="1">
    <citation type="submission" date="2014-11" db="EMBL/GenBank/DDBJ databases">
        <title>Genetic blueprint of the zoonotic pathogen Toxocara canis.</title>
        <authorList>
            <person name="Zhu X.-Q."/>
            <person name="Korhonen P.K."/>
            <person name="Cai H."/>
            <person name="Young N.D."/>
            <person name="Nejsum P."/>
            <person name="von Samson-Himmelstjerna G."/>
            <person name="Boag P.R."/>
            <person name="Tan P."/>
            <person name="Li Q."/>
            <person name="Min J."/>
            <person name="Yang Y."/>
            <person name="Wang X."/>
            <person name="Fang X."/>
            <person name="Hall R.S."/>
            <person name="Hofmann A."/>
            <person name="Sternberg P.W."/>
            <person name="Jex A.R."/>
            <person name="Gasser R.B."/>
        </authorList>
    </citation>
    <scope>NUCLEOTIDE SEQUENCE [LARGE SCALE GENOMIC DNA]</scope>
    <source>
        <strain evidence="19">PN_DK_2014</strain>
    </source>
</reference>
<dbReference type="PROSITE" id="PS51285">
    <property type="entry name" value="AGC_KINASE_CTER"/>
    <property type="match status" value="1"/>
</dbReference>
<dbReference type="InterPro" id="IPR011009">
    <property type="entry name" value="Kinase-like_dom_sf"/>
</dbReference>
<dbReference type="SMART" id="SM00220">
    <property type="entry name" value="S_TKc"/>
    <property type="match status" value="1"/>
</dbReference>
<dbReference type="GO" id="GO:0030553">
    <property type="term" value="F:cGMP binding"/>
    <property type="evidence" value="ECO:0007669"/>
    <property type="project" value="UniProtKB-KW"/>
</dbReference>
<evidence type="ECO:0000259" key="16">
    <source>
        <dbReference type="PROSITE" id="PS50011"/>
    </source>
</evidence>
<dbReference type="InterPro" id="IPR018488">
    <property type="entry name" value="cNMP-bd_CS"/>
</dbReference>
<evidence type="ECO:0000256" key="7">
    <source>
        <dbReference type="ARBA" id="ARBA00022777"/>
    </source>
</evidence>
<evidence type="ECO:0000256" key="13">
    <source>
        <dbReference type="PIRSR" id="PIRSR000559-1"/>
    </source>
</evidence>
<dbReference type="PROSITE" id="PS00108">
    <property type="entry name" value="PROTEIN_KINASE_ST"/>
    <property type="match status" value="1"/>
</dbReference>
<dbReference type="InterPro" id="IPR018490">
    <property type="entry name" value="cNMP-bd_dom_sf"/>
</dbReference>
<dbReference type="InterPro" id="IPR008271">
    <property type="entry name" value="Ser/Thr_kinase_AS"/>
</dbReference>
<dbReference type="Gene3D" id="2.60.120.10">
    <property type="entry name" value="Jelly Rolls"/>
    <property type="match status" value="2"/>
</dbReference>
<feature type="domain" description="Cyclic nucleotide-binding" evidence="17">
    <location>
        <begin position="252"/>
        <end position="358"/>
    </location>
</feature>
<evidence type="ECO:0000313" key="20">
    <source>
        <dbReference type="Proteomes" id="UP000031036"/>
    </source>
</evidence>
<dbReference type="InterPro" id="IPR014710">
    <property type="entry name" value="RmlC-like_jellyroll"/>
</dbReference>
<dbReference type="GO" id="GO:0004692">
    <property type="term" value="F:cGMP-dependent protein kinase activity"/>
    <property type="evidence" value="ECO:0007669"/>
    <property type="project" value="UniProtKB-EC"/>
</dbReference>
<dbReference type="FunFam" id="1.10.510.10:FF:000210">
    <property type="entry name" value="Non-specific serine/threonine protein kinase"/>
    <property type="match status" value="1"/>
</dbReference>
<keyword evidence="8 12" id="KW-0067">ATP-binding</keyword>
<feature type="region of interest" description="Disordered" evidence="15">
    <location>
        <begin position="1"/>
        <end position="22"/>
    </location>
</feature>
<dbReference type="PANTHER" id="PTHR24353:SF111">
    <property type="match status" value="1"/>
</dbReference>
<evidence type="ECO:0000259" key="17">
    <source>
        <dbReference type="PROSITE" id="PS50042"/>
    </source>
</evidence>
<dbReference type="InterPro" id="IPR035014">
    <property type="entry name" value="STKc_cGK"/>
</dbReference>
<dbReference type="GO" id="GO:0005524">
    <property type="term" value="F:ATP binding"/>
    <property type="evidence" value="ECO:0007669"/>
    <property type="project" value="UniProtKB-KW"/>
</dbReference>
<dbReference type="GO" id="GO:0106310">
    <property type="term" value="F:protein serine kinase activity"/>
    <property type="evidence" value="ECO:0007669"/>
    <property type="project" value="RHEA"/>
</dbReference>
<dbReference type="Pfam" id="PF00027">
    <property type="entry name" value="cNMP_binding"/>
    <property type="match status" value="2"/>
</dbReference>
<dbReference type="PROSITE" id="PS50042">
    <property type="entry name" value="CNMP_BINDING_3"/>
    <property type="match status" value="2"/>
</dbReference>
<feature type="binding site" evidence="14">
    <location>
        <begin position="411"/>
        <end position="419"/>
    </location>
    <ligand>
        <name>ATP</name>
        <dbReference type="ChEBI" id="CHEBI:30616"/>
    </ligand>
</feature>
<dbReference type="PANTHER" id="PTHR24353">
    <property type="entry name" value="CYCLIC NUCLEOTIDE-DEPENDENT PROTEIN KINASE"/>
    <property type="match status" value="1"/>
</dbReference>
<feature type="binding site" evidence="14">
    <location>
        <position position="435"/>
    </location>
    <ligand>
        <name>ATP</name>
        <dbReference type="ChEBI" id="CHEBI:30616"/>
    </ligand>
</feature>
<dbReference type="PRINTS" id="PR00104">
    <property type="entry name" value="CGMPKINASE"/>
</dbReference>
<feature type="active site" description="Proton acceptor" evidence="13">
    <location>
        <position position="529"/>
    </location>
</feature>
<gene>
    <name evidence="19" type="primary">egl-4</name>
    <name evidence="19" type="ORF">Tcan_18745</name>
</gene>
<feature type="domain" description="AGC-kinase C-terminal" evidence="18">
    <location>
        <begin position="666"/>
        <end position="716"/>
    </location>
</feature>
<dbReference type="FunFam" id="2.60.120.10:FF:000072">
    <property type="entry name" value="cGMP-dependent protein kinase"/>
    <property type="match status" value="1"/>
</dbReference>
<dbReference type="PROSITE" id="PS00889">
    <property type="entry name" value="CNMP_BINDING_2"/>
    <property type="match status" value="2"/>
</dbReference>
<accession>A0A0B2VXJ5</accession>
<keyword evidence="4 12" id="KW-0140">cGMP</keyword>
<evidence type="ECO:0000256" key="15">
    <source>
        <dbReference type="SAM" id="MobiDB-lite"/>
    </source>
</evidence>
<comment type="catalytic activity">
    <reaction evidence="11">
        <text>L-seryl-[protein] + ATP = O-phospho-L-seryl-[protein] + ADP + H(+)</text>
        <dbReference type="Rhea" id="RHEA:17989"/>
        <dbReference type="Rhea" id="RHEA-COMP:9863"/>
        <dbReference type="Rhea" id="RHEA-COMP:11604"/>
        <dbReference type="ChEBI" id="CHEBI:15378"/>
        <dbReference type="ChEBI" id="CHEBI:29999"/>
        <dbReference type="ChEBI" id="CHEBI:30616"/>
        <dbReference type="ChEBI" id="CHEBI:83421"/>
        <dbReference type="ChEBI" id="CHEBI:456216"/>
        <dbReference type="EC" id="2.7.11.12"/>
    </reaction>
</comment>
<evidence type="ECO:0000256" key="4">
    <source>
        <dbReference type="ARBA" id="ARBA00022535"/>
    </source>
</evidence>
<dbReference type="FunFam" id="2.60.120.10:FF:000064">
    <property type="entry name" value="cGMP-dependent protein kinase, isozyme"/>
    <property type="match status" value="1"/>
</dbReference>
<evidence type="ECO:0000256" key="5">
    <source>
        <dbReference type="ARBA" id="ARBA00022679"/>
    </source>
</evidence>
<evidence type="ECO:0000256" key="9">
    <source>
        <dbReference type="ARBA" id="ARBA00022992"/>
    </source>
</evidence>
<dbReference type="EC" id="2.7.11.12" evidence="2 12"/>
<keyword evidence="20" id="KW-1185">Reference proteome</keyword>
<dbReference type="Gene3D" id="3.30.200.20">
    <property type="entry name" value="Phosphorylase Kinase, domain 1"/>
    <property type="match status" value="1"/>
</dbReference>
<evidence type="ECO:0000313" key="19">
    <source>
        <dbReference type="EMBL" id="KHN86154.1"/>
    </source>
</evidence>
<dbReference type="EMBL" id="JPKZ01000642">
    <property type="protein sequence ID" value="KHN86154.1"/>
    <property type="molecule type" value="Genomic_DNA"/>
</dbReference>
<feature type="compositionally biased region" description="Acidic residues" evidence="15">
    <location>
        <begin position="699"/>
        <end position="716"/>
    </location>
</feature>
<comment type="caution">
    <text evidence="19">The sequence shown here is derived from an EMBL/GenBank/DDBJ whole genome shotgun (WGS) entry which is preliminary data.</text>
</comment>
<dbReference type="SMART" id="SM00133">
    <property type="entry name" value="S_TK_X"/>
    <property type="match status" value="1"/>
</dbReference>
<dbReference type="OrthoDB" id="63267at2759"/>
<evidence type="ECO:0000256" key="2">
    <source>
        <dbReference type="ARBA" id="ARBA00012428"/>
    </source>
</evidence>
<dbReference type="CDD" id="cd05572">
    <property type="entry name" value="STKc_cGK"/>
    <property type="match status" value="1"/>
</dbReference>
<dbReference type="InterPro" id="IPR002374">
    <property type="entry name" value="cGMP_dep_kinase"/>
</dbReference>